<protein>
    <submittedName>
        <fullName evidence="2">Uncharacterized protein</fullName>
    </submittedName>
</protein>
<keyword evidence="1" id="KW-0472">Membrane</keyword>
<proteinExistence type="predicted"/>
<dbReference type="Proteomes" id="UP000218334">
    <property type="component" value="Unassembled WGS sequence"/>
</dbReference>
<keyword evidence="1" id="KW-0812">Transmembrane</keyword>
<reference evidence="3" key="1">
    <citation type="journal article" date="2017" name="Nat. Ecol. Evol.">
        <title>Genome expansion and lineage-specific genetic innovations in the forest pathogenic fungi Armillaria.</title>
        <authorList>
            <person name="Sipos G."/>
            <person name="Prasanna A.N."/>
            <person name="Walter M.C."/>
            <person name="O'Connor E."/>
            <person name="Balint B."/>
            <person name="Krizsan K."/>
            <person name="Kiss B."/>
            <person name="Hess J."/>
            <person name="Varga T."/>
            <person name="Slot J."/>
            <person name="Riley R."/>
            <person name="Boka B."/>
            <person name="Rigling D."/>
            <person name="Barry K."/>
            <person name="Lee J."/>
            <person name="Mihaltcheva S."/>
            <person name="LaButti K."/>
            <person name="Lipzen A."/>
            <person name="Waldron R."/>
            <person name="Moloney N.M."/>
            <person name="Sperisen C."/>
            <person name="Kredics L."/>
            <person name="Vagvoelgyi C."/>
            <person name="Patrignani A."/>
            <person name="Fitzpatrick D."/>
            <person name="Nagy I."/>
            <person name="Doyle S."/>
            <person name="Anderson J.B."/>
            <person name="Grigoriev I.V."/>
            <person name="Gueldener U."/>
            <person name="Muensterkoetter M."/>
            <person name="Nagy L.G."/>
        </authorList>
    </citation>
    <scope>NUCLEOTIDE SEQUENCE [LARGE SCALE GENOMIC DNA]</scope>
    <source>
        <strain evidence="3">28-4</strain>
    </source>
</reference>
<feature type="transmembrane region" description="Helical" evidence="1">
    <location>
        <begin position="6"/>
        <end position="24"/>
    </location>
</feature>
<dbReference type="EMBL" id="KZ293416">
    <property type="protein sequence ID" value="PBK76691.1"/>
    <property type="molecule type" value="Genomic_DNA"/>
</dbReference>
<sequence>MPVRLLLLLLPPLDFFLLSFYSFVQRRSPMARQSWFFSFSHRHRIKLASASHNLACSRIKSLPHGRSFLWGLYSSSSSGPKKPDKAIQGTTDVGVQYLLKKAPREPSPDLHTNII</sequence>
<keyword evidence="1" id="KW-1133">Transmembrane helix</keyword>
<organism evidence="2 3">
    <name type="scientific">Armillaria solidipes</name>
    <dbReference type="NCBI Taxonomy" id="1076256"/>
    <lineage>
        <taxon>Eukaryota</taxon>
        <taxon>Fungi</taxon>
        <taxon>Dikarya</taxon>
        <taxon>Basidiomycota</taxon>
        <taxon>Agaricomycotina</taxon>
        <taxon>Agaricomycetes</taxon>
        <taxon>Agaricomycetidae</taxon>
        <taxon>Agaricales</taxon>
        <taxon>Marasmiineae</taxon>
        <taxon>Physalacriaceae</taxon>
        <taxon>Armillaria</taxon>
    </lineage>
</organism>
<accession>A0A2H3C0S6</accession>
<evidence type="ECO:0000256" key="1">
    <source>
        <dbReference type="SAM" id="Phobius"/>
    </source>
</evidence>
<dbReference type="AlphaFoldDB" id="A0A2H3C0S6"/>
<evidence type="ECO:0000313" key="2">
    <source>
        <dbReference type="EMBL" id="PBK76691.1"/>
    </source>
</evidence>
<name>A0A2H3C0S6_9AGAR</name>
<gene>
    <name evidence="2" type="ORF">ARMSODRAFT_948517</name>
</gene>
<evidence type="ECO:0000313" key="3">
    <source>
        <dbReference type="Proteomes" id="UP000218334"/>
    </source>
</evidence>
<keyword evidence="3" id="KW-1185">Reference proteome</keyword>